<dbReference type="InterPro" id="IPR026193">
    <property type="entry name" value="NDUFV3"/>
</dbReference>
<dbReference type="Pfam" id="PF15880">
    <property type="entry name" value="NDUFV3"/>
    <property type="match status" value="1"/>
</dbReference>
<organism evidence="1 2">
    <name type="scientific">Vespula pensylvanica</name>
    <name type="common">Western yellow jacket</name>
    <name type="synonym">Wasp</name>
    <dbReference type="NCBI Taxonomy" id="30213"/>
    <lineage>
        <taxon>Eukaryota</taxon>
        <taxon>Metazoa</taxon>
        <taxon>Ecdysozoa</taxon>
        <taxon>Arthropoda</taxon>
        <taxon>Hexapoda</taxon>
        <taxon>Insecta</taxon>
        <taxon>Pterygota</taxon>
        <taxon>Neoptera</taxon>
        <taxon>Endopterygota</taxon>
        <taxon>Hymenoptera</taxon>
        <taxon>Apocrita</taxon>
        <taxon>Aculeata</taxon>
        <taxon>Vespoidea</taxon>
        <taxon>Vespidae</taxon>
        <taxon>Vespinae</taxon>
        <taxon>Vespula</taxon>
    </lineage>
</organism>
<sequence length="127" mass="14447">MLHIIVKRTLPKNVALVHLGALDARRTLSDQKQPDANVPGLSEKCYKLSATRKRRNVFNSRPIFVIYKKAPMKDSCLVLAVGPGASKDKEYKNPEYFSYHVDSFAEAEVELEKYRLPAPSNKKPFKQ</sequence>
<evidence type="ECO:0008006" key="3">
    <source>
        <dbReference type="Google" id="ProtNLM"/>
    </source>
</evidence>
<dbReference type="EMBL" id="JACSDY010000002">
    <property type="protein sequence ID" value="KAF7435969.1"/>
    <property type="molecule type" value="Genomic_DNA"/>
</dbReference>
<reference evidence="1" key="1">
    <citation type="journal article" date="2020" name="G3 (Bethesda)">
        <title>High-Quality Assemblies for Three Invasive Social Wasps from the &lt;i&gt;Vespula&lt;/i&gt; Genus.</title>
        <authorList>
            <person name="Harrop T.W.R."/>
            <person name="Guhlin J."/>
            <person name="McLaughlin G.M."/>
            <person name="Permina E."/>
            <person name="Stockwell P."/>
            <person name="Gilligan J."/>
            <person name="Le Lec M.F."/>
            <person name="Gruber M.A.M."/>
            <person name="Quinn O."/>
            <person name="Lovegrove M."/>
            <person name="Duncan E.J."/>
            <person name="Remnant E.J."/>
            <person name="Van Eeckhoven J."/>
            <person name="Graham B."/>
            <person name="Knapp R.A."/>
            <person name="Langford K.W."/>
            <person name="Kronenberg Z."/>
            <person name="Press M.O."/>
            <person name="Eacker S.M."/>
            <person name="Wilson-Rankin E.E."/>
            <person name="Purcell J."/>
            <person name="Lester P.J."/>
            <person name="Dearden P.K."/>
        </authorList>
    </citation>
    <scope>NUCLEOTIDE SEQUENCE</scope>
    <source>
        <strain evidence="1">Volc-1</strain>
    </source>
</reference>
<dbReference type="AlphaFoldDB" id="A0A834UFC9"/>
<evidence type="ECO:0000313" key="1">
    <source>
        <dbReference type="EMBL" id="KAF7435969.1"/>
    </source>
</evidence>
<comment type="caution">
    <text evidence="1">The sequence shown here is derived from an EMBL/GenBank/DDBJ whole genome shotgun (WGS) entry which is preliminary data.</text>
</comment>
<gene>
    <name evidence="1" type="ORF">H0235_004160</name>
</gene>
<accession>A0A834UFC9</accession>
<dbReference type="GO" id="GO:0005739">
    <property type="term" value="C:mitochondrion"/>
    <property type="evidence" value="ECO:0007669"/>
    <property type="project" value="InterPro"/>
</dbReference>
<dbReference type="Proteomes" id="UP000600918">
    <property type="component" value="Unassembled WGS sequence"/>
</dbReference>
<keyword evidence="2" id="KW-1185">Reference proteome</keyword>
<evidence type="ECO:0000313" key="2">
    <source>
        <dbReference type="Proteomes" id="UP000600918"/>
    </source>
</evidence>
<name>A0A834UFC9_VESPE</name>
<protein>
    <recommendedName>
        <fullName evidence="3">NADH dehydrogenase [ubiquinone] flavoprotein 3, mitochondrial</fullName>
    </recommendedName>
</protein>
<proteinExistence type="predicted"/>
<dbReference type="GO" id="GO:0045271">
    <property type="term" value="C:respiratory chain complex I"/>
    <property type="evidence" value="ECO:0007669"/>
    <property type="project" value="InterPro"/>
</dbReference>